<evidence type="ECO:0000256" key="1">
    <source>
        <dbReference type="SAM" id="MobiDB-lite"/>
    </source>
</evidence>
<dbReference type="HOGENOM" id="CLU_604121_0_0_1"/>
<feature type="region of interest" description="Disordered" evidence="1">
    <location>
        <begin position="1"/>
        <end position="74"/>
    </location>
</feature>
<organism evidence="3 4">
    <name type="scientific">Colletotrichum sublineola</name>
    <name type="common">Sorghum anthracnose fungus</name>
    <dbReference type="NCBI Taxonomy" id="1173701"/>
    <lineage>
        <taxon>Eukaryota</taxon>
        <taxon>Fungi</taxon>
        <taxon>Dikarya</taxon>
        <taxon>Ascomycota</taxon>
        <taxon>Pezizomycotina</taxon>
        <taxon>Sordariomycetes</taxon>
        <taxon>Hypocreomycetidae</taxon>
        <taxon>Glomerellales</taxon>
        <taxon>Glomerellaceae</taxon>
        <taxon>Colletotrichum</taxon>
        <taxon>Colletotrichum graminicola species complex</taxon>
    </lineage>
</organism>
<comment type="caution">
    <text evidence="3">The sequence shown here is derived from an EMBL/GenBank/DDBJ whole genome shotgun (WGS) entry which is preliminary data.</text>
</comment>
<reference evidence="4" key="1">
    <citation type="journal article" date="2014" name="Genome Announc.">
        <title>Draft genome sequence of Colletotrichum sublineola, a destructive pathogen of cultivated sorghum.</title>
        <authorList>
            <person name="Baroncelli R."/>
            <person name="Sanz-Martin J.M."/>
            <person name="Rech G.E."/>
            <person name="Sukno S.A."/>
            <person name="Thon M.R."/>
        </authorList>
    </citation>
    <scope>NUCLEOTIDE SEQUENCE [LARGE SCALE GENOMIC DNA]</scope>
    <source>
        <strain evidence="4">TX430BB</strain>
    </source>
</reference>
<gene>
    <name evidence="3" type="ORF">CSUB01_10481</name>
</gene>
<feature type="compositionally biased region" description="Basic and acidic residues" evidence="1">
    <location>
        <begin position="1"/>
        <end position="22"/>
    </location>
</feature>
<dbReference type="EMBL" id="JMSE01000643">
    <property type="protein sequence ID" value="KDN68608.1"/>
    <property type="molecule type" value="Genomic_DNA"/>
</dbReference>
<accession>A0A066XHF2</accession>
<dbReference type="AlphaFoldDB" id="A0A066XHF2"/>
<evidence type="ECO:0000313" key="4">
    <source>
        <dbReference type="Proteomes" id="UP000027238"/>
    </source>
</evidence>
<keyword evidence="2" id="KW-0472">Membrane</keyword>
<keyword evidence="4" id="KW-1185">Reference proteome</keyword>
<protein>
    <submittedName>
        <fullName evidence="3">Uncharacterized protein</fullName>
    </submittedName>
</protein>
<evidence type="ECO:0000313" key="3">
    <source>
        <dbReference type="EMBL" id="KDN68608.1"/>
    </source>
</evidence>
<keyword evidence="2" id="KW-0812">Transmembrane</keyword>
<proteinExistence type="predicted"/>
<dbReference type="Proteomes" id="UP000027238">
    <property type="component" value="Unassembled WGS sequence"/>
</dbReference>
<feature type="transmembrane region" description="Helical" evidence="2">
    <location>
        <begin position="98"/>
        <end position="121"/>
    </location>
</feature>
<sequence>MVDRETDREAAARRKAIFERAQRRAQRHNRNGGGARAGDTPPPPPPHPPRGSSRASDRNSGHRVPPPSSDSPNIINTIIRKAPLRKLRRYILRPLWRLRLPLFVLAVFALTIQAATTYVTVNYPTATRILFLALGMHSANDARAPLESGPTTSIAIGTIFRHGTDITYGTNSIADYAWTDDTRRIVNEASVRSGLTTRQNWDEYWSAVKGLEAKIEVADSEFQSVVEEAFTSAHAAVLKLLDAMGHHPAAAQAQKSATWISGVGERWRQYWRGEKLTPTQTLVKLRLQAFEIVLRRLVQPMEIAERAVYQSAIDRAALKDVLCALSEMLSGAVELGEWYLARAPKIDTGAANGDGNRNELGPATLELRQWSAVGSGLCRQADRSRMSLGAKQEDMREWARRREKAMQAVEALWVELLTDDTTGEGIDQVAVGIEGELLKLVDRLSHDLRTVYS</sequence>
<evidence type="ECO:0000256" key="2">
    <source>
        <dbReference type="SAM" id="Phobius"/>
    </source>
</evidence>
<keyword evidence="2" id="KW-1133">Transmembrane helix</keyword>
<feature type="compositionally biased region" description="Pro residues" evidence="1">
    <location>
        <begin position="40"/>
        <end position="49"/>
    </location>
</feature>
<name>A0A066XHF2_COLSU</name>